<feature type="non-terminal residue" evidence="2">
    <location>
        <position position="114"/>
    </location>
</feature>
<organism evidence="1 2">
    <name type="scientific">Ceratina calcarata</name>
    <dbReference type="NCBI Taxonomy" id="156304"/>
    <lineage>
        <taxon>Eukaryota</taxon>
        <taxon>Metazoa</taxon>
        <taxon>Ecdysozoa</taxon>
        <taxon>Arthropoda</taxon>
        <taxon>Hexapoda</taxon>
        <taxon>Insecta</taxon>
        <taxon>Pterygota</taxon>
        <taxon>Neoptera</taxon>
        <taxon>Endopterygota</taxon>
        <taxon>Hymenoptera</taxon>
        <taxon>Apocrita</taxon>
        <taxon>Aculeata</taxon>
        <taxon>Apoidea</taxon>
        <taxon>Anthophila</taxon>
        <taxon>Apidae</taxon>
        <taxon>Ceratina</taxon>
        <taxon>Zadontomerus</taxon>
    </lineage>
</organism>
<name>A0AAJ7N2W7_9HYME</name>
<dbReference type="Proteomes" id="UP000694925">
    <property type="component" value="Unplaced"/>
</dbReference>
<dbReference type="KEGG" id="ccal:108621908"/>
<reference evidence="2" key="1">
    <citation type="submission" date="2025-08" db="UniProtKB">
        <authorList>
            <consortium name="RefSeq"/>
        </authorList>
    </citation>
    <scope>IDENTIFICATION</scope>
    <source>
        <tissue evidence="2">Whole body</tissue>
    </source>
</reference>
<evidence type="ECO:0000313" key="1">
    <source>
        <dbReference type="Proteomes" id="UP000694925"/>
    </source>
</evidence>
<dbReference type="GeneID" id="108621908"/>
<protein>
    <submittedName>
        <fullName evidence="2">Uncharacterized protein LOC108621908</fullName>
    </submittedName>
</protein>
<evidence type="ECO:0000313" key="2">
    <source>
        <dbReference type="RefSeq" id="XP_017874998.1"/>
    </source>
</evidence>
<accession>A0AAJ7N2W7</accession>
<dbReference type="RefSeq" id="XP_017874998.1">
    <property type="nucleotide sequence ID" value="XM_018019509.1"/>
</dbReference>
<sequence>LELPKPKRISRVESLRNLFRSTERNILNSDMSRNLTIEEEEDVTCLGHYTMEKALSEGAIKTGAFKAPSDGLKTLDRNMHLHEKKKQLSRSIHDLQEHQRVLDYILKNQDLLKT</sequence>
<gene>
    <name evidence="2" type="primary">LOC108621908</name>
</gene>
<dbReference type="AlphaFoldDB" id="A0AAJ7N2W7"/>
<proteinExistence type="predicted"/>
<feature type="non-terminal residue" evidence="2">
    <location>
        <position position="1"/>
    </location>
</feature>
<keyword evidence="1" id="KW-1185">Reference proteome</keyword>